<dbReference type="AlphaFoldDB" id="A0A5C6GDX9"/>
<reference evidence="3" key="1">
    <citation type="submission" date="2018-12" db="EMBL/GenBank/DDBJ databases">
        <title>The complete genome of Metarhizium rileyi, a key fungal pathogen of Lepidoptera.</title>
        <authorList>
            <person name="Binneck E."/>
            <person name="Lastra C.C.L."/>
            <person name="Sosa-Gomez D.R."/>
        </authorList>
    </citation>
    <scope>NUCLEOTIDE SEQUENCE [LARGE SCALE GENOMIC DNA]</scope>
    <source>
        <strain evidence="3">Cep018-CH2</strain>
    </source>
</reference>
<dbReference type="EMBL" id="SBHS01000012">
    <property type="protein sequence ID" value="TWU74256.1"/>
    <property type="molecule type" value="Genomic_DNA"/>
</dbReference>
<name>A0A5C6GDX9_METRR</name>
<dbReference type="Proteomes" id="UP000317257">
    <property type="component" value="Unassembled WGS sequence"/>
</dbReference>
<comment type="caution">
    <text evidence="2">The sequence shown here is derived from an EMBL/GenBank/DDBJ whole genome shotgun (WGS) entry which is preliminary data.</text>
</comment>
<evidence type="ECO:0000313" key="3">
    <source>
        <dbReference type="Proteomes" id="UP000317257"/>
    </source>
</evidence>
<sequence length="76" mass="8459">MAAHGRRQRKQGMYFAKRQSITLTDEKHASNLWALGIQKPNSFLTVGSRLGQAPQSLDSSPSPSAFEEKRSSEQIL</sequence>
<proteinExistence type="predicted"/>
<feature type="compositionally biased region" description="Polar residues" evidence="1">
    <location>
        <begin position="53"/>
        <end position="63"/>
    </location>
</feature>
<gene>
    <name evidence="2" type="ORF">ED733_004548</name>
</gene>
<protein>
    <submittedName>
        <fullName evidence="2">Uncharacterized protein</fullName>
    </submittedName>
</protein>
<evidence type="ECO:0000313" key="2">
    <source>
        <dbReference type="EMBL" id="TWU74256.1"/>
    </source>
</evidence>
<evidence type="ECO:0000256" key="1">
    <source>
        <dbReference type="SAM" id="MobiDB-lite"/>
    </source>
</evidence>
<feature type="region of interest" description="Disordered" evidence="1">
    <location>
        <begin position="48"/>
        <end position="76"/>
    </location>
</feature>
<organism evidence="2 3">
    <name type="scientific">Metarhizium rileyi (strain RCEF 4871)</name>
    <name type="common">Nomuraea rileyi</name>
    <dbReference type="NCBI Taxonomy" id="1649241"/>
    <lineage>
        <taxon>Eukaryota</taxon>
        <taxon>Fungi</taxon>
        <taxon>Dikarya</taxon>
        <taxon>Ascomycota</taxon>
        <taxon>Pezizomycotina</taxon>
        <taxon>Sordariomycetes</taxon>
        <taxon>Hypocreomycetidae</taxon>
        <taxon>Hypocreales</taxon>
        <taxon>Clavicipitaceae</taxon>
        <taxon>Metarhizium</taxon>
    </lineage>
</organism>
<accession>A0A5C6GDX9</accession>
<feature type="compositionally biased region" description="Basic and acidic residues" evidence="1">
    <location>
        <begin position="66"/>
        <end position="76"/>
    </location>
</feature>